<evidence type="ECO:0000256" key="7">
    <source>
        <dbReference type="ARBA" id="ARBA00023180"/>
    </source>
</evidence>
<evidence type="ECO:0000256" key="8">
    <source>
        <dbReference type="SAM" id="SignalP"/>
    </source>
</evidence>
<keyword evidence="4 8" id="KW-0732">Signal</keyword>
<dbReference type="EC" id="3.1.3.2" evidence="3"/>
<dbReference type="InterPro" id="IPR050645">
    <property type="entry name" value="Histidine_acid_phosphatase"/>
</dbReference>
<organism evidence="9 10">
    <name type="scientific">Callosobruchus maculatus</name>
    <name type="common">Southern cowpea weevil</name>
    <name type="synonym">Pulse bruchid</name>
    <dbReference type="NCBI Taxonomy" id="64391"/>
    <lineage>
        <taxon>Eukaryota</taxon>
        <taxon>Metazoa</taxon>
        <taxon>Ecdysozoa</taxon>
        <taxon>Arthropoda</taxon>
        <taxon>Hexapoda</taxon>
        <taxon>Insecta</taxon>
        <taxon>Pterygota</taxon>
        <taxon>Neoptera</taxon>
        <taxon>Endopterygota</taxon>
        <taxon>Coleoptera</taxon>
        <taxon>Polyphaga</taxon>
        <taxon>Cucujiformia</taxon>
        <taxon>Chrysomeloidea</taxon>
        <taxon>Chrysomelidae</taxon>
        <taxon>Bruchinae</taxon>
        <taxon>Bruchini</taxon>
        <taxon>Callosobruchus</taxon>
    </lineage>
</organism>
<dbReference type="AlphaFoldDB" id="A0A653CJ28"/>
<dbReference type="SUPFAM" id="SSF53254">
    <property type="entry name" value="Phosphoglycerate mutase-like"/>
    <property type="match status" value="1"/>
</dbReference>
<accession>A0A653CJ28</accession>
<reference evidence="9 10" key="1">
    <citation type="submission" date="2019-01" db="EMBL/GenBank/DDBJ databases">
        <authorList>
            <person name="Sayadi A."/>
        </authorList>
    </citation>
    <scope>NUCLEOTIDE SEQUENCE [LARGE SCALE GENOMIC DNA]</scope>
</reference>
<comment type="catalytic activity">
    <reaction evidence="1">
        <text>a phosphate monoester + H2O = an alcohol + phosphate</text>
        <dbReference type="Rhea" id="RHEA:15017"/>
        <dbReference type="ChEBI" id="CHEBI:15377"/>
        <dbReference type="ChEBI" id="CHEBI:30879"/>
        <dbReference type="ChEBI" id="CHEBI:43474"/>
        <dbReference type="ChEBI" id="CHEBI:67140"/>
        <dbReference type="EC" id="3.1.3.2"/>
    </reaction>
</comment>
<dbReference type="CDD" id="cd07061">
    <property type="entry name" value="HP_HAP_like"/>
    <property type="match status" value="1"/>
</dbReference>
<proteinExistence type="inferred from homology"/>
<keyword evidence="7" id="KW-0325">Glycoprotein</keyword>
<evidence type="ECO:0000256" key="3">
    <source>
        <dbReference type="ARBA" id="ARBA00012646"/>
    </source>
</evidence>
<dbReference type="Gene3D" id="3.40.50.1240">
    <property type="entry name" value="Phosphoglycerate mutase-like"/>
    <property type="match status" value="1"/>
</dbReference>
<evidence type="ECO:0000313" key="10">
    <source>
        <dbReference type="Proteomes" id="UP000410492"/>
    </source>
</evidence>
<gene>
    <name evidence="9" type="ORF">CALMAC_LOCUS8976</name>
</gene>
<evidence type="ECO:0000313" key="9">
    <source>
        <dbReference type="EMBL" id="VEN47100.1"/>
    </source>
</evidence>
<feature type="signal peptide" evidence="8">
    <location>
        <begin position="1"/>
        <end position="21"/>
    </location>
</feature>
<evidence type="ECO:0000256" key="6">
    <source>
        <dbReference type="ARBA" id="ARBA00023157"/>
    </source>
</evidence>
<dbReference type="InterPro" id="IPR000560">
    <property type="entry name" value="His_Pase_clade-2"/>
</dbReference>
<dbReference type="InterPro" id="IPR029033">
    <property type="entry name" value="His_PPase_superfam"/>
</dbReference>
<sequence length="384" mass="44615">MFLRLKYYLTAVCLATAVVSAKEVTEDDMKTLRLVHAFFRHGARTPELKHLFPTDPYGVDTFAPMGYGQLTNLGKRQAFRLGERLRNRYDRFLGKIYYPEEVYGQSTDFDRTKASLQLVLAGLYPPVDNQRWHEQLNWQPIPTHYKEDHLDYFLRRPNKYCPAYMAELDKALTSEQHQEYLESVRSTLDFLTENTGMQVKTTSAAFGVYQTIRAEHVMNLTLPKWTENGIYPEALNKLAIRQCLIENSTPKLRRLNGGRSLQKVIDNMLAKSECRLQPENRKIFLYSGHENNVVNLLTALGFFDSVEDQYFPDYSSAFVIELHEDEEEFAVKLLYLRDVEAEYEEKQLKGCEDVLCPLQDFIRLTKTVVPVNFTEECQSPVNLD</sequence>
<comment type="similarity">
    <text evidence="2">Belongs to the histidine acid phosphatase family.</text>
</comment>
<dbReference type="Proteomes" id="UP000410492">
    <property type="component" value="Unassembled WGS sequence"/>
</dbReference>
<keyword evidence="6" id="KW-1015">Disulfide bond</keyword>
<dbReference type="GO" id="GO:0003993">
    <property type="term" value="F:acid phosphatase activity"/>
    <property type="evidence" value="ECO:0007669"/>
    <property type="project" value="UniProtKB-EC"/>
</dbReference>
<protein>
    <recommendedName>
        <fullName evidence="3">acid phosphatase</fullName>
        <ecNumber evidence="3">3.1.3.2</ecNumber>
    </recommendedName>
</protein>
<evidence type="ECO:0000256" key="1">
    <source>
        <dbReference type="ARBA" id="ARBA00000032"/>
    </source>
</evidence>
<evidence type="ECO:0000256" key="2">
    <source>
        <dbReference type="ARBA" id="ARBA00005375"/>
    </source>
</evidence>
<keyword evidence="5" id="KW-0378">Hydrolase</keyword>
<dbReference type="OrthoDB" id="10257284at2759"/>
<keyword evidence="10" id="KW-1185">Reference proteome</keyword>
<feature type="chain" id="PRO_5024996845" description="acid phosphatase" evidence="8">
    <location>
        <begin position="22"/>
        <end position="384"/>
    </location>
</feature>
<evidence type="ECO:0000256" key="5">
    <source>
        <dbReference type="ARBA" id="ARBA00022801"/>
    </source>
</evidence>
<dbReference type="PANTHER" id="PTHR11567:SF211">
    <property type="entry name" value="PROSTATIC ACID PHOSPHATASE"/>
    <property type="match status" value="1"/>
</dbReference>
<dbReference type="PANTHER" id="PTHR11567">
    <property type="entry name" value="ACID PHOSPHATASE-RELATED"/>
    <property type="match status" value="1"/>
</dbReference>
<evidence type="ECO:0000256" key="4">
    <source>
        <dbReference type="ARBA" id="ARBA00022729"/>
    </source>
</evidence>
<dbReference type="Pfam" id="PF00328">
    <property type="entry name" value="His_Phos_2"/>
    <property type="match status" value="1"/>
</dbReference>
<name>A0A653CJ28_CALMS</name>
<dbReference type="EMBL" id="CAACVG010007796">
    <property type="protein sequence ID" value="VEN47100.1"/>
    <property type="molecule type" value="Genomic_DNA"/>
</dbReference>